<dbReference type="Proteomes" id="UP000565724">
    <property type="component" value="Unassembled WGS sequence"/>
</dbReference>
<keyword evidence="10" id="KW-1185">Reference proteome</keyword>
<keyword evidence="3 7" id="KW-0812">Transmembrane</keyword>
<dbReference type="GO" id="GO:0005886">
    <property type="term" value="C:plasma membrane"/>
    <property type="evidence" value="ECO:0007669"/>
    <property type="project" value="TreeGrafter"/>
</dbReference>
<dbReference type="GO" id="GO:0000271">
    <property type="term" value="P:polysaccharide biosynthetic process"/>
    <property type="evidence" value="ECO:0007669"/>
    <property type="project" value="InterPro"/>
</dbReference>
<name>A0A7Y6DWY7_9CELL</name>
<evidence type="ECO:0000256" key="7">
    <source>
        <dbReference type="SAM" id="Phobius"/>
    </source>
</evidence>
<dbReference type="PANTHER" id="PTHR38459">
    <property type="entry name" value="PROPHAGE BACTOPRENOL-LINKED GLUCOSE TRANSLOCASE HOMOLOG"/>
    <property type="match status" value="1"/>
</dbReference>
<dbReference type="InterPro" id="IPR051401">
    <property type="entry name" value="GtrA_CellWall_Glycosyl"/>
</dbReference>
<evidence type="ECO:0000313" key="9">
    <source>
        <dbReference type="EMBL" id="NUU16780.1"/>
    </source>
</evidence>
<keyword evidence="5 7" id="KW-0472">Membrane</keyword>
<feature type="domain" description="GtrA/DPMS transmembrane" evidence="8">
    <location>
        <begin position="25"/>
        <end position="141"/>
    </location>
</feature>
<evidence type="ECO:0000256" key="2">
    <source>
        <dbReference type="ARBA" id="ARBA00009399"/>
    </source>
</evidence>
<feature type="transmembrane region" description="Helical" evidence="7">
    <location>
        <begin position="51"/>
        <end position="72"/>
    </location>
</feature>
<accession>A0A7Y6DWY7</accession>
<feature type="compositionally biased region" description="Polar residues" evidence="6">
    <location>
        <begin position="154"/>
        <end position="166"/>
    </location>
</feature>
<comment type="caution">
    <text evidence="9">The sequence shown here is derived from an EMBL/GenBank/DDBJ whole genome shotgun (WGS) entry which is preliminary data.</text>
</comment>
<feature type="transmembrane region" description="Helical" evidence="7">
    <location>
        <begin position="24"/>
        <end position="45"/>
    </location>
</feature>
<protein>
    <submittedName>
        <fullName evidence="9">GtrA family protein</fullName>
    </submittedName>
</protein>
<evidence type="ECO:0000259" key="8">
    <source>
        <dbReference type="Pfam" id="PF04138"/>
    </source>
</evidence>
<feature type="region of interest" description="Disordered" evidence="6">
    <location>
        <begin position="146"/>
        <end position="196"/>
    </location>
</feature>
<dbReference type="RefSeq" id="WP_175346664.1">
    <property type="nucleotide sequence ID" value="NZ_JABMCI010000055.1"/>
</dbReference>
<organism evidence="9 10">
    <name type="scientific">Cellulomonas humilata</name>
    <dbReference type="NCBI Taxonomy" id="144055"/>
    <lineage>
        <taxon>Bacteria</taxon>
        <taxon>Bacillati</taxon>
        <taxon>Actinomycetota</taxon>
        <taxon>Actinomycetes</taxon>
        <taxon>Micrococcales</taxon>
        <taxon>Cellulomonadaceae</taxon>
        <taxon>Cellulomonas</taxon>
    </lineage>
</organism>
<evidence type="ECO:0000313" key="10">
    <source>
        <dbReference type="Proteomes" id="UP000565724"/>
    </source>
</evidence>
<sequence>MTVAPVDGSSAPTRLRALLDSEGLRFVLVGGVNTVFGFGIFALLQSTLGTVVHYLVVLVVAQVIAVLEAYVLQRYVVFRARGRWWRDLVRFSSVYAVAFAVNAAALPLLVEVLHMAVIPAQAVVTAAVALGTFLVHRNFTFRHSRRSAREAVPTATTRGATPQVTALPTAGAPADDTTSPRVAQTDDAAPRSTIRP</sequence>
<feature type="transmembrane region" description="Helical" evidence="7">
    <location>
        <begin position="93"/>
        <end position="110"/>
    </location>
</feature>
<evidence type="ECO:0000256" key="1">
    <source>
        <dbReference type="ARBA" id="ARBA00004141"/>
    </source>
</evidence>
<feature type="transmembrane region" description="Helical" evidence="7">
    <location>
        <begin position="116"/>
        <end position="136"/>
    </location>
</feature>
<reference evidence="9 10" key="1">
    <citation type="submission" date="2020-05" db="EMBL/GenBank/DDBJ databases">
        <title>Genome Sequencing of Type Strains.</title>
        <authorList>
            <person name="Lemaire J.F."/>
            <person name="Inderbitzin P."/>
            <person name="Gregorio O.A."/>
            <person name="Collins S.B."/>
            <person name="Wespe N."/>
            <person name="Knight-Connoni V."/>
        </authorList>
    </citation>
    <scope>NUCLEOTIDE SEQUENCE [LARGE SCALE GENOMIC DNA]</scope>
    <source>
        <strain evidence="9 10">ATCC 25174</strain>
    </source>
</reference>
<keyword evidence="4 7" id="KW-1133">Transmembrane helix</keyword>
<dbReference type="EMBL" id="JABMCI010000055">
    <property type="protein sequence ID" value="NUU16780.1"/>
    <property type="molecule type" value="Genomic_DNA"/>
</dbReference>
<dbReference type="PANTHER" id="PTHR38459:SF1">
    <property type="entry name" value="PROPHAGE BACTOPRENOL-LINKED GLUCOSE TRANSLOCASE HOMOLOG"/>
    <property type="match status" value="1"/>
</dbReference>
<dbReference type="Pfam" id="PF04138">
    <property type="entry name" value="GtrA_DPMS_TM"/>
    <property type="match status" value="1"/>
</dbReference>
<dbReference type="AlphaFoldDB" id="A0A7Y6DWY7"/>
<dbReference type="InterPro" id="IPR007267">
    <property type="entry name" value="GtrA_DPMS_TM"/>
</dbReference>
<evidence type="ECO:0000256" key="4">
    <source>
        <dbReference type="ARBA" id="ARBA00022989"/>
    </source>
</evidence>
<evidence type="ECO:0000256" key="3">
    <source>
        <dbReference type="ARBA" id="ARBA00022692"/>
    </source>
</evidence>
<proteinExistence type="inferred from homology"/>
<gene>
    <name evidence="9" type="ORF">HP550_05895</name>
</gene>
<comment type="similarity">
    <text evidence="2">Belongs to the GtrA family.</text>
</comment>
<evidence type="ECO:0000256" key="5">
    <source>
        <dbReference type="ARBA" id="ARBA00023136"/>
    </source>
</evidence>
<evidence type="ECO:0000256" key="6">
    <source>
        <dbReference type="SAM" id="MobiDB-lite"/>
    </source>
</evidence>
<comment type="subcellular location">
    <subcellularLocation>
        <location evidence="1">Membrane</location>
        <topology evidence="1">Multi-pass membrane protein</topology>
    </subcellularLocation>
</comment>